<evidence type="ECO:0000313" key="1">
    <source>
        <dbReference type="EMBL" id="MFC3444477.1"/>
    </source>
</evidence>
<comment type="caution">
    <text evidence="1">The sequence shown here is derived from an EMBL/GenBank/DDBJ whole genome shotgun (WGS) entry which is preliminary data.</text>
</comment>
<reference evidence="2" key="1">
    <citation type="journal article" date="2019" name="Int. J. Syst. Evol. Microbiol.">
        <title>The Global Catalogue of Microorganisms (GCM) 10K type strain sequencing project: providing services to taxonomists for standard genome sequencing and annotation.</title>
        <authorList>
            <consortium name="The Broad Institute Genomics Platform"/>
            <consortium name="The Broad Institute Genome Sequencing Center for Infectious Disease"/>
            <person name="Wu L."/>
            <person name="Ma J."/>
        </authorList>
    </citation>
    <scope>NUCLEOTIDE SEQUENCE [LARGE SCALE GENOMIC DNA]</scope>
    <source>
        <strain evidence="2">CCM 7491</strain>
    </source>
</reference>
<sequence length="52" mass="5626">MGVAQLRARRPVQPEARRQIGIIIAADRQYVRPLFGDPVGGRGQIVAGEGDI</sequence>
<evidence type="ECO:0000313" key="2">
    <source>
        <dbReference type="Proteomes" id="UP001595681"/>
    </source>
</evidence>
<organism evidence="1 2">
    <name type="scientific">Sphingobium rhizovicinum</name>
    <dbReference type="NCBI Taxonomy" id="432308"/>
    <lineage>
        <taxon>Bacteria</taxon>
        <taxon>Pseudomonadati</taxon>
        <taxon>Pseudomonadota</taxon>
        <taxon>Alphaproteobacteria</taxon>
        <taxon>Sphingomonadales</taxon>
        <taxon>Sphingomonadaceae</taxon>
        <taxon>Sphingobium</taxon>
    </lineage>
</organism>
<dbReference type="Proteomes" id="UP001595681">
    <property type="component" value="Unassembled WGS sequence"/>
</dbReference>
<protein>
    <submittedName>
        <fullName evidence="1">Uncharacterized protein</fullName>
    </submittedName>
</protein>
<dbReference type="EMBL" id="JBHRVU010000007">
    <property type="protein sequence ID" value="MFC3444477.1"/>
    <property type="molecule type" value="Genomic_DNA"/>
</dbReference>
<dbReference type="RefSeq" id="WP_380799371.1">
    <property type="nucleotide sequence ID" value="NZ_JBHRVU010000007.1"/>
</dbReference>
<proteinExistence type="predicted"/>
<name>A0ABV7NPS1_9SPHN</name>
<accession>A0ABV7NPS1</accession>
<gene>
    <name evidence="1" type="ORF">ACFOKF_25405</name>
</gene>
<keyword evidence="2" id="KW-1185">Reference proteome</keyword>